<evidence type="ECO:0000256" key="4">
    <source>
        <dbReference type="ARBA" id="ARBA00022759"/>
    </source>
</evidence>
<evidence type="ECO:0000313" key="8">
    <source>
        <dbReference type="Proteomes" id="UP000029443"/>
    </source>
</evidence>
<reference evidence="7 8" key="1">
    <citation type="submission" date="2012-09" db="EMBL/GenBank/DDBJ databases">
        <title>Genome Sequence of alkane-degrading Bacterium Alcanivorax jadensis T9.</title>
        <authorList>
            <person name="Lai Q."/>
            <person name="Shao Z."/>
        </authorList>
    </citation>
    <scope>NUCLEOTIDE SEQUENCE [LARGE SCALE GENOMIC DNA]</scope>
    <source>
        <strain evidence="7 8">T9</strain>
    </source>
</reference>
<dbReference type="PANTHER" id="PTHR38039">
    <property type="entry name" value="TOXIN YOEB"/>
    <property type="match status" value="1"/>
</dbReference>
<dbReference type="InterPro" id="IPR009614">
    <property type="entry name" value="YoeB_toxin"/>
</dbReference>
<comment type="caution">
    <text evidence="7">The sequence shown here is derived from an EMBL/GenBank/DDBJ whole genome shotgun (WGS) entry which is preliminary data.</text>
</comment>
<dbReference type="Proteomes" id="UP000029443">
    <property type="component" value="Unassembled WGS sequence"/>
</dbReference>
<evidence type="ECO:0000256" key="1">
    <source>
        <dbReference type="ARBA" id="ARBA00008172"/>
    </source>
</evidence>
<evidence type="ECO:0000256" key="2">
    <source>
        <dbReference type="ARBA" id="ARBA00022649"/>
    </source>
</evidence>
<dbReference type="PANTHER" id="PTHR38039:SF1">
    <property type="entry name" value="TOXIN YOEB"/>
    <property type="match status" value="1"/>
</dbReference>
<accession>A0ABR4WBU4</accession>
<gene>
    <name evidence="7" type="ORF">T9A_02208</name>
</gene>
<proteinExistence type="inferred from homology"/>
<dbReference type="Pfam" id="PF06769">
    <property type="entry name" value="YoeB_toxin"/>
    <property type="match status" value="1"/>
</dbReference>
<evidence type="ECO:0000256" key="3">
    <source>
        <dbReference type="ARBA" id="ARBA00022722"/>
    </source>
</evidence>
<keyword evidence="4" id="KW-0255">Endonuclease</keyword>
<dbReference type="Gene3D" id="3.30.2310.20">
    <property type="entry name" value="RelE-like"/>
    <property type="match status" value="1"/>
</dbReference>
<organism evidence="7 8">
    <name type="scientific">Alcanivorax jadensis T9</name>
    <dbReference type="NCBI Taxonomy" id="1177181"/>
    <lineage>
        <taxon>Bacteria</taxon>
        <taxon>Pseudomonadati</taxon>
        <taxon>Pseudomonadota</taxon>
        <taxon>Gammaproteobacteria</taxon>
        <taxon>Oceanospirillales</taxon>
        <taxon>Alcanivoracaceae</taxon>
        <taxon>Alcanivorax</taxon>
    </lineage>
</organism>
<sequence>MSQKKQKQKPKTDSTKIVAWTESAWNDYLYWQVENTKIKDRIDRLITESLRTPFHGIGKPEPLKANLSGFWSRRIDNQHRFIYAFLDGELSILSCRYHY</sequence>
<dbReference type="RefSeq" id="WP_084573482.1">
    <property type="nucleotide sequence ID" value="NZ_ARXU01000008.1"/>
</dbReference>
<protein>
    <recommendedName>
        <fullName evidence="6">Putative mRNA interferase YoeB</fullName>
    </recommendedName>
</protein>
<comment type="similarity">
    <text evidence="1">Belongs to the YoeB family.</text>
</comment>
<dbReference type="InterPro" id="IPR035093">
    <property type="entry name" value="RelE/ParE_toxin_dom_sf"/>
</dbReference>
<name>A0ABR4WBU4_9GAMM</name>
<keyword evidence="3" id="KW-0540">Nuclease</keyword>
<keyword evidence="5" id="KW-0378">Hydrolase</keyword>
<keyword evidence="8" id="KW-1185">Reference proteome</keyword>
<dbReference type="EMBL" id="ARXU01000008">
    <property type="protein sequence ID" value="KGD60731.1"/>
    <property type="molecule type" value="Genomic_DNA"/>
</dbReference>
<evidence type="ECO:0000313" key="7">
    <source>
        <dbReference type="EMBL" id="KGD60731.1"/>
    </source>
</evidence>
<dbReference type="SUPFAM" id="SSF143011">
    <property type="entry name" value="RelE-like"/>
    <property type="match status" value="1"/>
</dbReference>
<evidence type="ECO:0000256" key="6">
    <source>
        <dbReference type="ARBA" id="ARBA00030388"/>
    </source>
</evidence>
<keyword evidence="2" id="KW-1277">Toxin-antitoxin system</keyword>
<evidence type="ECO:0000256" key="5">
    <source>
        <dbReference type="ARBA" id="ARBA00022801"/>
    </source>
</evidence>
<dbReference type="NCBIfam" id="TIGR02116">
    <property type="entry name" value="toxin_Txe_YoeB"/>
    <property type="match status" value="1"/>
</dbReference>